<reference evidence="2 3" key="1">
    <citation type="submission" date="2022-04" db="EMBL/GenBank/DDBJ databases">
        <title>Genome diversity in the genus Frankia.</title>
        <authorList>
            <person name="Carlos-Shanley C."/>
            <person name="Hahn D."/>
        </authorList>
    </citation>
    <scope>NUCLEOTIDE SEQUENCE [LARGE SCALE GENOMIC DNA]</scope>
    <source>
        <strain evidence="2 3">Ag45/Mut15</strain>
    </source>
</reference>
<evidence type="ECO:0000313" key="3">
    <source>
        <dbReference type="Proteomes" id="UP001201873"/>
    </source>
</evidence>
<dbReference type="Proteomes" id="UP001201873">
    <property type="component" value="Unassembled WGS sequence"/>
</dbReference>
<protein>
    <recommendedName>
        <fullName evidence="4">SGNH hydrolase-type esterase domain-containing protein</fullName>
    </recommendedName>
</protein>
<evidence type="ECO:0000313" key="2">
    <source>
        <dbReference type="EMBL" id="MCK9875167.1"/>
    </source>
</evidence>
<keyword evidence="1" id="KW-1133">Transmembrane helix</keyword>
<evidence type="ECO:0000256" key="1">
    <source>
        <dbReference type="SAM" id="Phobius"/>
    </source>
</evidence>
<comment type="caution">
    <text evidence="2">The sequence shown here is derived from an EMBL/GenBank/DDBJ whole genome shotgun (WGS) entry which is preliminary data.</text>
</comment>
<sequence>MSGGSWTTLVVTVLIVIVLLVTAVLVSRHTGGDGTGTSAPALVVGDSVVALAARAAGGGAAGGGAAGAPAGISVTDGVRARSSGMAGTVRLIGYPGLSPEVFDGTSSPLLASDLRSAGRPRTVVLNWNGNNPRQLLGTSLIVDYRTELTSQIRWYLGHGVTRVVLAAALPSLVNNADRQVDVSSPASAQPGAMLGSGRLNEMYRQLAGAFGGRSVRYSEQAARAIHPSLGFNTTLDGRPCVIDFIHPTPYCATRYARALAALAHGPDGT</sequence>
<evidence type="ECO:0008006" key="4">
    <source>
        <dbReference type="Google" id="ProtNLM"/>
    </source>
</evidence>
<keyword evidence="3" id="KW-1185">Reference proteome</keyword>
<dbReference type="RefSeq" id="WP_248823632.1">
    <property type="nucleotide sequence ID" value="NZ_JALKFT010000003.1"/>
</dbReference>
<keyword evidence="1" id="KW-0472">Membrane</keyword>
<dbReference type="EMBL" id="JALKFT010000003">
    <property type="protein sequence ID" value="MCK9875167.1"/>
    <property type="molecule type" value="Genomic_DNA"/>
</dbReference>
<name>A0ABT0JUD9_9ACTN</name>
<keyword evidence="1" id="KW-0812">Transmembrane</keyword>
<proteinExistence type="predicted"/>
<accession>A0ABT0JUD9</accession>
<feature type="transmembrane region" description="Helical" evidence="1">
    <location>
        <begin position="6"/>
        <end position="26"/>
    </location>
</feature>
<organism evidence="2 3">
    <name type="scientific">Frankia umida</name>
    <dbReference type="NCBI Taxonomy" id="573489"/>
    <lineage>
        <taxon>Bacteria</taxon>
        <taxon>Bacillati</taxon>
        <taxon>Actinomycetota</taxon>
        <taxon>Actinomycetes</taxon>
        <taxon>Frankiales</taxon>
        <taxon>Frankiaceae</taxon>
        <taxon>Frankia</taxon>
    </lineage>
</organism>
<gene>
    <name evidence="2" type="ORF">MXD59_05110</name>
</gene>